<feature type="compositionally biased region" description="Polar residues" evidence="1">
    <location>
        <begin position="829"/>
        <end position="846"/>
    </location>
</feature>
<dbReference type="Proteomes" id="UP001159364">
    <property type="component" value="Linkage Group LG04"/>
</dbReference>
<feature type="region of interest" description="Disordered" evidence="1">
    <location>
        <begin position="1"/>
        <end position="116"/>
    </location>
</feature>
<feature type="transmembrane region" description="Helical" evidence="2">
    <location>
        <begin position="729"/>
        <end position="749"/>
    </location>
</feature>
<name>A0AAV8TSZ8_9ROSI</name>
<evidence type="ECO:0000313" key="4">
    <source>
        <dbReference type="Proteomes" id="UP001159364"/>
    </source>
</evidence>
<accession>A0AAV8TSZ8</accession>
<feature type="compositionally biased region" description="Basic residues" evidence="1">
    <location>
        <begin position="866"/>
        <end position="877"/>
    </location>
</feature>
<keyword evidence="2" id="KW-1133">Transmembrane helix</keyword>
<dbReference type="EMBL" id="JAIWQS010000004">
    <property type="protein sequence ID" value="KAJ8769004.1"/>
    <property type="molecule type" value="Genomic_DNA"/>
</dbReference>
<comment type="caution">
    <text evidence="3">The sequence shown here is derived from an EMBL/GenBank/DDBJ whole genome shotgun (WGS) entry which is preliminary data.</text>
</comment>
<feature type="region of interest" description="Disordered" evidence="1">
    <location>
        <begin position="305"/>
        <end position="343"/>
    </location>
</feature>
<protein>
    <submittedName>
        <fullName evidence="3">Uncharacterized protein</fullName>
    </submittedName>
</protein>
<evidence type="ECO:0000256" key="1">
    <source>
        <dbReference type="SAM" id="MobiDB-lite"/>
    </source>
</evidence>
<proteinExistence type="predicted"/>
<reference evidence="3 4" key="1">
    <citation type="submission" date="2021-09" db="EMBL/GenBank/DDBJ databases">
        <title>Genomic insights and catalytic innovation underlie evolution of tropane alkaloids biosynthesis.</title>
        <authorList>
            <person name="Wang Y.-J."/>
            <person name="Tian T."/>
            <person name="Huang J.-P."/>
            <person name="Huang S.-X."/>
        </authorList>
    </citation>
    <scope>NUCLEOTIDE SEQUENCE [LARGE SCALE GENOMIC DNA]</scope>
    <source>
        <strain evidence="3">KIB-2018</strain>
        <tissue evidence="3">Leaf</tissue>
    </source>
</reference>
<keyword evidence="4" id="KW-1185">Reference proteome</keyword>
<organism evidence="3 4">
    <name type="scientific">Erythroxylum novogranatense</name>
    <dbReference type="NCBI Taxonomy" id="1862640"/>
    <lineage>
        <taxon>Eukaryota</taxon>
        <taxon>Viridiplantae</taxon>
        <taxon>Streptophyta</taxon>
        <taxon>Embryophyta</taxon>
        <taxon>Tracheophyta</taxon>
        <taxon>Spermatophyta</taxon>
        <taxon>Magnoliopsida</taxon>
        <taxon>eudicotyledons</taxon>
        <taxon>Gunneridae</taxon>
        <taxon>Pentapetalae</taxon>
        <taxon>rosids</taxon>
        <taxon>fabids</taxon>
        <taxon>Malpighiales</taxon>
        <taxon>Erythroxylaceae</taxon>
        <taxon>Erythroxylum</taxon>
    </lineage>
</organism>
<feature type="compositionally biased region" description="Polar residues" evidence="1">
    <location>
        <begin position="1"/>
        <end position="33"/>
    </location>
</feature>
<feature type="compositionally biased region" description="Basic and acidic residues" evidence="1">
    <location>
        <begin position="319"/>
        <end position="341"/>
    </location>
</feature>
<gene>
    <name evidence="3" type="ORF">K2173_023999</name>
</gene>
<keyword evidence="2" id="KW-0472">Membrane</keyword>
<feature type="compositionally biased region" description="Polar residues" evidence="1">
    <location>
        <begin position="61"/>
        <end position="71"/>
    </location>
</feature>
<evidence type="ECO:0000256" key="2">
    <source>
        <dbReference type="SAM" id="Phobius"/>
    </source>
</evidence>
<dbReference type="PANTHER" id="PTHR34775:SF4">
    <property type="entry name" value="TRANSMEMBRANE PROTEIN"/>
    <property type="match status" value="1"/>
</dbReference>
<evidence type="ECO:0000313" key="3">
    <source>
        <dbReference type="EMBL" id="KAJ8769004.1"/>
    </source>
</evidence>
<dbReference type="PANTHER" id="PTHR34775">
    <property type="entry name" value="TRANSMEMBRANE PROTEIN"/>
    <property type="match status" value="1"/>
</dbReference>
<keyword evidence="2" id="KW-0812">Transmembrane</keyword>
<feature type="region of interest" description="Disordered" evidence="1">
    <location>
        <begin position="809"/>
        <end position="877"/>
    </location>
</feature>
<feature type="compositionally biased region" description="Basic and acidic residues" evidence="1">
    <location>
        <begin position="89"/>
        <end position="102"/>
    </location>
</feature>
<feature type="compositionally biased region" description="Polar residues" evidence="1">
    <location>
        <begin position="107"/>
        <end position="116"/>
    </location>
</feature>
<sequence>MAASSPSGKNLSFSSCPQVSSRLTSTSARNSEASDPMRRSFSGTPFAKPPSIVAGHKGGYFNSNTPANSPSDCPRRHSIGRENIIVSLQDHDDKENGKDHNWKSAKGRSQASVKGSKNFMSPTISAASKINASPRKKVLTERNDYIRSSVSSFDGKCPSTEELDAKTEKGLNQKKEVSFDSTITYLGEGEASIEDKMALKDIDLMSQTNAKDDLCLFSGDLPVENDCVNLDPSFIISPGVSCSSPMPALAPLEADPIAPPYDPKTNYLSPRPQFRHYKPNQRIDMYLNKETDSKRLDQSFLSDCLSDTETTEEETDSDVSQKESENLYSDETSKEKEKEEELPVSGFISISPEGAAVAAKRLSKPHFFKTKKFFALFSVLAIACILMSLTNSPIIDSSLLNNLDCSELYVPHEISEFTRKSLDDIAERFKLQLSNLLSYGHKMISSFKDRHEPGALQYANLTSLLKDGLNHGYLTFDHGFIGAKIKDDKNVFGHRKDIEPLEDDIEMIEGDDDQGSEEHEHTELTIPDEDVEEVLGGDYQGFEEHEDTELTIPDDIEEVLGGEEQLRSGAEDNSEVSVEWNSEVSVEWNIPETENLNMASQDGMASPGNSVRVVTEGRSNVELRSAALQDIITVTQLNENPATEVTEDRIEAAYYTFEPSSAGLKDVKPEMLDATQAQGENVMNSAQLESILAEEIPKSRQLADTSLTNQRNSESLDFALNRYIFSPKIIAAISLLAWSLATAATIIYLKNRRPATNTDAASVMLPSMSKKLNQMQVMEEVDVVGESCPSEMSSFISSSYYKKKELAGTTEALSHERKPRKHNSRRESMASSDYSTGSPSYGSFTSYEKVPVKHGNKEEAITPVRRSSRIRSHVTST</sequence>
<dbReference type="AlphaFoldDB" id="A0AAV8TSZ8"/>